<keyword evidence="3" id="KW-0812">Transmembrane</keyword>
<feature type="domain" description="DUF6535" evidence="4">
    <location>
        <begin position="91"/>
        <end position="269"/>
    </location>
</feature>
<keyword evidence="6" id="KW-1185">Reference proteome</keyword>
<dbReference type="EMBL" id="JASBNA010000012">
    <property type="protein sequence ID" value="KAK7687970.1"/>
    <property type="molecule type" value="Genomic_DNA"/>
</dbReference>
<evidence type="ECO:0000256" key="2">
    <source>
        <dbReference type="SAM" id="MobiDB-lite"/>
    </source>
</evidence>
<sequence length="690" mass="78301">MTSPPSAVNEIGVQCDRSFTWATADETTLGVHTACSSRSVSSTCFRERSERPAAETFPGSPTGHEKHFTEQHSTTHNAERCMRIEPERTGWARLSDLFHKYDQVRIQDVKEDIDTLLVFTGLFSAVLSGFVVVAYTALQQQPEDNTNQILAHISQQLSSLSVTGDFINSTTLPITAEPFQPSSSAVRIAALWSWSLVTSLITASFSILVKQWIHEFLARDTQDSQEQVKIRIFRDEGMRKWRVFEIAAFLPLLLQLSLLLFFTGLSEFLRELNPVVGWSTTGLMIAWLAIFIFTTLAPIFSSQCPYKTPSLKDLLSAIRFTPIQLARSRLASNLQYYKSLDGSHTIIQRLCLRSRRWLERLENLEEEAIGKETKSDMAILAYSNDVLRGEQLQGTTIQCARDCKQDEVNAYVMSMARKLRPEGISYWLPPPHREEDSTVSRIYLNVLSDKDNTISKLDTNVNVRTNFQELHQNLTFATHLIMSNSYHNQAFLTSLRPAMLTLAQRGMDTTVLALLSMYRATCRIRISGALVWRPSPLRSGCPQATSAIEVVTNLDCAMRTLLRVLWSPPQSSGPLFLDESDECTTLAHIEEARSSSRSELDADIIAITFVFSQFCWLTSKADRQNQRHVIMSLMNELADIMEKKDPEEMDFTHTRCLTDAYKAFVELDLVNDRLMETILKLHPDAYILHW</sequence>
<accession>A0AAW0GG36</accession>
<reference evidence="5 6" key="1">
    <citation type="submission" date="2022-09" db="EMBL/GenBank/DDBJ databases">
        <authorList>
            <person name="Palmer J.M."/>
        </authorList>
    </citation>
    <scope>NUCLEOTIDE SEQUENCE [LARGE SCALE GENOMIC DNA]</scope>
    <source>
        <strain evidence="5 6">DSM 7382</strain>
    </source>
</reference>
<feature type="region of interest" description="Disordered" evidence="2">
    <location>
        <begin position="49"/>
        <end position="77"/>
    </location>
</feature>
<dbReference type="InterPro" id="IPR045338">
    <property type="entry name" value="DUF6535"/>
</dbReference>
<dbReference type="AlphaFoldDB" id="A0AAW0GG36"/>
<evidence type="ECO:0000256" key="3">
    <source>
        <dbReference type="SAM" id="Phobius"/>
    </source>
</evidence>
<protein>
    <recommendedName>
        <fullName evidence="4">DUF6535 domain-containing protein</fullName>
    </recommendedName>
</protein>
<keyword evidence="3" id="KW-0472">Membrane</keyword>
<name>A0AAW0GG36_9APHY</name>
<feature type="coiled-coil region" evidence="1">
    <location>
        <begin position="347"/>
        <end position="374"/>
    </location>
</feature>
<proteinExistence type="predicted"/>
<feature type="transmembrane region" description="Helical" evidence="3">
    <location>
        <begin position="275"/>
        <end position="300"/>
    </location>
</feature>
<organism evidence="5 6">
    <name type="scientific">Cerrena zonata</name>
    <dbReference type="NCBI Taxonomy" id="2478898"/>
    <lineage>
        <taxon>Eukaryota</taxon>
        <taxon>Fungi</taxon>
        <taxon>Dikarya</taxon>
        <taxon>Basidiomycota</taxon>
        <taxon>Agaricomycotina</taxon>
        <taxon>Agaricomycetes</taxon>
        <taxon>Polyporales</taxon>
        <taxon>Cerrenaceae</taxon>
        <taxon>Cerrena</taxon>
    </lineage>
</organism>
<keyword evidence="1" id="KW-0175">Coiled coil</keyword>
<evidence type="ECO:0000256" key="1">
    <source>
        <dbReference type="SAM" id="Coils"/>
    </source>
</evidence>
<evidence type="ECO:0000259" key="4">
    <source>
        <dbReference type="Pfam" id="PF20153"/>
    </source>
</evidence>
<dbReference type="Pfam" id="PF20153">
    <property type="entry name" value="DUF6535"/>
    <property type="match status" value="1"/>
</dbReference>
<feature type="transmembrane region" description="Helical" evidence="3">
    <location>
        <begin position="243"/>
        <end position="263"/>
    </location>
</feature>
<comment type="caution">
    <text evidence="5">The sequence shown here is derived from an EMBL/GenBank/DDBJ whole genome shotgun (WGS) entry which is preliminary data.</text>
</comment>
<keyword evidence="3" id="KW-1133">Transmembrane helix</keyword>
<evidence type="ECO:0000313" key="5">
    <source>
        <dbReference type="EMBL" id="KAK7687970.1"/>
    </source>
</evidence>
<evidence type="ECO:0000313" key="6">
    <source>
        <dbReference type="Proteomes" id="UP001385951"/>
    </source>
</evidence>
<gene>
    <name evidence="5" type="ORF">QCA50_009189</name>
</gene>
<feature type="transmembrane region" description="Helical" evidence="3">
    <location>
        <begin position="188"/>
        <end position="209"/>
    </location>
</feature>
<dbReference type="Proteomes" id="UP001385951">
    <property type="component" value="Unassembled WGS sequence"/>
</dbReference>
<feature type="transmembrane region" description="Helical" evidence="3">
    <location>
        <begin position="115"/>
        <end position="138"/>
    </location>
</feature>